<gene>
    <name evidence="1" type="ORF">DPMN_084346</name>
</gene>
<name>A0A9D3YDN1_DREPO</name>
<evidence type="ECO:0000313" key="2">
    <source>
        <dbReference type="Proteomes" id="UP000828390"/>
    </source>
</evidence>
<reference evidence="1" key="2">
    <citation type="submission" date="2020-11" db="EMBL/GenBank/DDBJ databases">
        <authorList>
            <person name="McCartney M.A."/>
            <person name="Auch B."/>
            <person name="Kono T."/>
            <person name="Mallez S."/>
            <person name="Becker A."/>
            <person name="Gohl D.M."/>
            <person name="Silverstein K.A.T."/>
            <person name="Koren S."/>
            <person name="Bechman K.B."/>
            <person name="Herman A."/>
            <person name="Abrahante J.E."/>
            <person name="Garbe J."/>
        </authorList>
    </citation>
    <scope>NUCLEOTIDE SEQUENCE</scope>
    <source>
        <strain evidence="1">Duluth1</strain>
        <tissue evidence="1">Whole animal</tissue>
    </source>
</reference>
<evidence type="ECO:0000313" key="1">
    <source>
        <dbReference type="EMBL" id="KAH3696866.1"/>
    </source>
</evidence>
<reference evidence="1" key="1">
    <citation type="journal article" date="2019" name="bioRxiv">
        <title>The Genome of the Zebra Mussel, Dreissena polymorpha: A Resource for Invasive Species Research.</title>
        <authorList>
            <person name="McCartney M.A."/>
            <person name="Auch B."/>
            <person name="Kono T."/>
            <person name="Mallez S."/>
            <person name="Zhang Y."/>
            <person name="Obille A."/>
            <person name="Becker A."/>
            <person name="Abrahante J.E."/>
            <person name="Garbe J."/>
            <person name="Badalamenti J.P."/>
            <person name="Herman A."/>
            <person name="Mangelson H."/>
            <person name="Liachko I."/>
            <person name="Sullivan S."/>
            <person name="Sone E.D."/>
            <person name="Koren S."/>
            <person name="Silverstein K.A.T."/>
            <person name="Beckman K.B."/>
            <person name="Gohl D.M."/>
        </authorList>
    </citation>
    <scope>NUCLEOTIDE SEQUENCE</scope>
    <source>
        <strain evidence="1">Duluth1</strain>
        <tissue evidence="1">Whole animal</tissue>
    </source>
</reference>
<sequence>MSDEIAEGCAKYSCNSSDEGIGISFDLAETSLNDYDEIGEYVVLKHDKEMAIHKHEIEDEANAIIDEDESNLYDEISV</sequence>
<dbReference type="Proteomes" id="UP000828390">
    <property type="component" value="Unassembled WGS sequence"/>
</dbReference>
<organism evidence="1 2">
    <name type="scientific">Dreissena polymorpha</name>
    <name type="common">Zebra mussel</name>
    <name type="synonym">Mytilus polymorpha</name>
    <dbReference type="NCBI Taxonomy" id="45954"/>
    <lineage>
        <taxon>Eukaryota</taxon>
        <taxon>Metazoa</taxon>
        <taxon>Spiralia</taxon>
        <taxon>Lophotrochozoa</taxon>
        <taxon>Mollusca</taxon>
        <taxon>Bivalvia</taxon>
        <taxon>Autobranchia</taxon>
        <taxon>Heteroconchia</taxon>
        <taxon>Euheterodonta</taxon>
        <taxon>Imparidentia</taxon>
        <taxon>Neoheterodontei</taxon>
        <taxon>Myida</taxon>
        <taxon>Dreissenoidea</taxon>
        <taxon>Dreissenidae</taxon>
        <taxon>Dreissena</taxon>
    </lineage>
</organism>
<accession>A0A9D3YDN1</accession>
<keyword evidence="2" id="KW-1185">Reference proteome</keyword>
<protein>
    <submittedName>
        <fullName evidence="1">Uncharacterized protein</fullName>
    </submittedName>
</protein>
<comment type="caution">
    <text evidence="1">The sequence shown here is derived from an EMBL/GenBank/DDBJ whole genome shotgun (WGS) entry which is preliminary data.</text>
</comment>
<dbReference type="AlphaFoldDB" id="A0A9D3YDN1"/>
<dbReference type="EMBL" id="JAIWYP010000016">
    <property type="protein sequence ID" value="KAH3696866.1"/>
    <property type="molecule type" value="Genomic_DNA"/>
</dbReference>
<proteinExistence type="predicted"/>